<dbReference type="GeneID" id="54410641"/>
<name>A0A6A6AMJ0_9PLEO</name>
<dbReference type="InterPro" id="IPR001841">
    <property type="entry name" value="Znf_RING"/>
</dbReference>
<accession>A0A6A6AMJ0</accession>
<keyword evidence="1" id="KW-0863">Zinc-finger</keyword>
<dbReference type="EMBL" id="ML977501">
    <property type="protein sequence ID" value="KAF2132305.1"/>
    <property type="molecule type" value="Genomic_DNA"/>
</dbReference>
<keyword evidence="1" id="KW-0862">Zinc</keyword>
<evidence type="ECO:0000256" key="1">
    <source>
        <dbReference type="PROSITE-ProRule" id="PRU00175"/>
    </source>
</evidence>
<evidence type="ECO:0000259" key="2">
    <source>
        <dbReference type="PROSITE" id="PS50089"/>
    </source>
</evidence>
<sequence length="123" mass="14039">MSSTFENPPTLPVFINSQLERIAVVSLPAQPAEARNCTICKQPMCDYLHTQKASHTCDDLSACELAIRVSAPNCGHMFGSRCLERYILHGHVRCPVCRRTWYQKAEVRRQTLKESYPWLSDDL</sequence>
<proteinExistence type="predicted"/>
<dbReference type="Proteomes" id="UP000799771">
    <property type="component" value="Unassembled WGS sequence"/>
</dbReference>
<keyword evidence="1" id="KW-0479">Metal-binding</keyword>
<evidence type="ECO:0000313" key="4">
    <source>
        <dbReference type="Proteomes" id="UP000799771"/>
    </source>
</evidence>
<evidence type="ECO:0000313" key="3">
    <source>
        <dbReference type="EMBL" id="KAF2132305.1"/>
    </source>
</evidence>
<dbReference type="InterPro" id="IPR013083">
    <property type="entry name" value="Znf_RING/FYVE/PHD"/>
</dbReference>
<protein>
    <recommendedName>
        <fullName evidence="2">RING-type domain-containing protein</fullName>
    </recommendedName>
</protein>
<organism evidence="3 4">
    <name type="scientific">Dothidotthia symphoricarpi CBS 119687</name>
    <dbReference type="NCBI Taxonomy" id="1392245"/>
    <lineage>
        <taxon>Eukaryota</taxon>
        <taxon>Fungi</taxon>
        <taxon>Dikarya</taxon>
        <taxon>Ascomycota</taxon>
        <taxon>Pezizomycotina</taxon>
        <taxon>Dothideomycetes</taxon>
        <taxon>Pleosporomycetidae</taxon>
        <taxon>Pleosporales</taxon>
        <taxon>Dothidotthiaceae</taxon>
        <taxon>Dothidotthia</taxon>
    </lineage>
</organism>
<dbReference type="AlphaFoldDB" id="A0A6A6AMJ0"/>
<dbReference type="GO" id="GO:0008270">
    <property type="term" value="F:zinc ion binding"/>
    <property type="evidence" value="ECO:0007669"/>
    <property type="project" value="UniProtKB-KW"/>
</dbReference>
<feature type="domain" description="RING-type" evidence="2">
    <location>
        <begin position="37"/>
        <end position="98"/>
    </location>
</feature>
<dbReference type="OrthoDB" id="3793892at2759"/>
<gene>
    <name evidence="3" type="ORF">P153DRAFT_383195</name>
</gene>
<reference evidence="3" key="1">
    <citation type="journal article" date="2020" name="Stud. Mycol.">
        <title>101 Dothideomycetes genomes: a test case for predicting lifestyles and emergence of pathogens.</title>
        <authorList>
            <person name="Haridas S."/>
            <person name="Albert R."/>
            <person name="Binder M."/>
            <person name="Bloem J."/>
            <person name="Labutti K."/>
            <person name="Salamov A."/>
            <person name="Andreopoulos B."/>
            <person name="Baker S."/>
            <person name="Barry K."/>
            <person name="Bills G."/>
            <person name="Bluhm B."/>
            <person name="Cannon C."/>
            <person name="Castanera R."/>
            <person name="Culley D."/>
            <person name="Daum C."/>
            <person name="Ezra D."/>
            <person name="Gonzalez J."/>
            <person name="Henrissat B."/>
            <person name="Kuo A."/>
            <person name="Liang C."/>
            <person name="Lipzen A."/>
            <person name="Lutzoni F."/>
            <person name="Magnuson J."/>
            <person name="Mondo S."/>
            <person name="Nolan M."/>
            <person name="Ohm R."/>
            <person name="Pangilinan J."/>
            <person name="Park H.-J."/>
            <person name="Ramirez L."/>
            <person name="Alfaro M."/>
            <person name="Sun H."/>
            <person name="Tritt A."/>
            <person name="Yoshinaga Y."/>
            <person name="Zwiers L.-H."/>
            <person name="Turgeon B."/>
            <person name="Goodwin S."/>
            <person name="Spatafora J."/>
            <person name="Crous P."/>
            <person name="Grigoriev I."/>
        </authorList>
    </citation>
    <scope>NUCLEOTIDE SEQUENCE</scope>
    <source>
        <strain evidence="3">CBS 119687</strain>
    </source>
</reference>
<dbReference type="RefSeq" id="XP_033526692.1">
    <property type="nucleotide sequence ID" value="XM_033670209.1"/>
</dbReference>
<dbReference type="Gene3D" id="3.30.40.10">
    <property type="entry name" value="Zinc/RING finger domain, C3HC4 (zinc finger)"/>
    <property type="match status" value="1"/>
</dbReference>
<keyword evidence="4" id="KW-1185">Reference proteome</keyword>
<dbReference type="PROSITE" id="PS50089">
    <property type="entry name" value="ZF_RING_2"/>
    <property type="match status" value="1"/>
</dbReference>
<dbReference type="SUPFAM" id="SSF57850">
    <property type="entry name" value="RING/U-box"/>
    <property type="match status" value="1"/>
</dbReference>